<dbReference type="Pfam" id="PF02055">
    <property type="entry name" value="Glyco_hydro_30"/>
    <property type="match status" value="1"/>
</dbReference>
<dbReference type="PANTHER" id="PTHR11069">
    <property type="entry name" value="GLUCOSYLCERAMIDASE"/>
    <property type="match status" value="1"/>
</dbReference>
<dbReference type="PANTHER" id="PTHR11069:SF23">
    <property type="entry name" value="LYSOSOMAL ACID GLUCOSYLCERAMIDASE"/>
    <property type="match status" value="1"/>
</dbReference>
<evidence type="ECO:0000313" key="9">
    <source>
        <dbReference type="Proteomes" id="UP001328107"/>
    </source>
</evidence>
<keyword evidence="6" id="KW-0443">Lipid metabolism</keyword>
<evidence type="ECO:0000259" key="7">
    <source>
        <dbReference type="Pfam" id="PF02055"/>
    </source>
</evidence>
<keyword evidence="6" id="KW-0746">Sphingolipid metabolism</keyword>
<sequence length="400" mass="44681">DCSPEGYCICSSSHCSPPFDPPSISELHHGQALLYSTSLSGDRLAKSRLVVMRRRQKWINGAPEASSAVKFSIFPSEHRQTIIGFGGALTDSTVLNINNLTEHLQRKLMESYFGADGIGYSIVRIPIASCDFATHEYSYDDKEGDFDLRSFALVPEDALKIKWARRAMELVEMEGRELKVLASPWSAPSWMKTSGQLIGAGELKNGSEYSRTWANYLAKFIDLYSAQGVPIWALTVQNQPSVGNWSDIPFQNMYMSPQMEAKFVRDFLKPALLSSSGGRNVSVVIHDDFRPHLPDWPDITLSEPGVEPLVDGIAVHWYLDKDVDPERLSLTKERHPRQFLLGTEACVTDTKGPRLGNFTRAVLYARDIIQDLTHSVSGWMDWNLALDLKGGPNWVGNNAD</sequence>
<evidence type="ECO:0000256" key="6">
    <source>
        <dbReference type="RuleBase" id="RU361188"/>
    </source>
</evidence>
<evidence type="ECO:0000256" key="4">
    <source>
        <dbReference type="ARBA" id="ARBA00022729"/>
    </source>
</evidence>
<gene>
    <name evidence="8" type="ORF">PMAYCL1PPCAC_25624</name>
</gene>
<evidence type="ECO:0000256" key="3">
    <source>
        <dbReference type="ARBA" id="ARBA00012658"/>
    </source>
</evidence>
<dbReference type="EC" id="3.2.1.45" evidence="3 6"/>
<evidence type="ECO:0000256" key="1">
    <source>
        <dbReference type="ARBA" id="ARBA00001013"/>
    </source>
</evidence>
<proteinExistence type="inferred from homology"/>
<accession>A0AAN5D307</accession>
<feature type="non-terminal residue" evidence="8">
    <location>
        <position position="400"/>
    </location>
</feature>
<dbReference type="InterPro" id="IPR033453">
    <property type="entry name" value="Glyco_hydro_30_TIM-barrel"/>
</dbReference>
<dbReference type="GO" id="GO:0004348">
    <property type="term" value="F:glucosylceramidase activity"/>
    <property type="evidence" value="ECO:0007669"/>
    <property type="project" value="UniProtKB-EC"/>
</dbReference>
<evidence type="ECO:0000313" key="8">
    <source>
        <dbReference type="EMBL" id="GMR55429.1"/>
    </source>
</evidence>
<organism evidence="8 9">
    <name type="scientific">Pristionchus mayeri</name>
    <dbReference type="NCBI Taxonomy" id="1317129"/>
    <lineage>
        <taxon>Eukaryota</taxon>
        <taxon>Metazoa</taxon>
        <taxon>Ecdysozoa</taxon>
        <taxon>Nematoda</taxon>
        <taxon>Chromadorea</taxon>
        <taxon>Rhabditida</taxon>
        <taxon>Rhabditina</taxon>
        <taxon>Diplogasteromorpha</taxon>
        <taxon>Diplogasteroidea</taxon>
        <taxon>Neodiplogasteridae</taxon>
        <taxon>Pristionchus</taxon>
    </lineage>
</organism>
<dbReference type="AlphaFoldDB" id="A0AAN5D307"/>
<dbReference type="Gene3D" id="3.20.20.80">
    <property type="entry name" value="Glycosidases"/>
    <property type="match status" value="1"/>
</dbReference>
<keyword evidence="5 6" id="KW-0378">Hydrolase</keyword>
<feature type="non-terminal residue" evidence="8">
    <location>
        <position position="1"/>
    </location>
</feature>
<keyword evidence="6" id="KW-0326">Glycosidase</keyword>
<dbReference type="InterPro" id="IPR017853">
    <property type="entry name" value="GH"/>
</dbReference>
<dbReference type="SUPFAM" id="SSF51445">
    <property type="entry name" value="(Trans)glycosidases"/>
    <property type="match status" value="1"/>
</dbReference>
<protein>
    <recommendedName>
        <fullName evidence="3 6">Glucosylceramidase</fullName>
        <ecNumber evidence="3 6">3.2.1.45</ecNumber>
    </recommendedName>
</protein>
<comment type="similarity">
    <text evidence="2 6">Belongs to the glycosyl hydrolase 30 family.</text>
</comment>
<dbReference type="Proteomes" id="UP001328107">
    <property type="component" value="Unassembled WGS sequence"/>
</dbReference>
<evidence type="ECO:0000256" key="2">
    <source>
        <dbReference type="ARBA" id="ARBA00005382"/>
    </source>
</evidence>
<reference evidence="9" key="1">
    <citation type="submission" date="2022-10" db="EMBL/GenBank/DDBJ databases">
        <title>Genome assembly of Pristionchus species.</title>
        <authorList>
            <person name="Yoshida K."/>
            <person name="Sommer R.J."/>
        </authorList>
    </citation>
    <scope>NUCLEOTIDE SEQUENCE [LARGE SCALE GENOMIC DNA]</scope>
    <source>
        <strain evidence="9">RS5460</strain>
    </source>
</reference>
<dbReference type="GO" id="GO:0006680">
    <property type="term" value="P:glucosylceramide catabolic process"/>
    <property type="evidence" value="ECO:0007669"/>
    <property type="project" value="TreeGrafter"/>
</dbReference>
<name>A0AAN5D307_9BILA</name>
<feature type="domain" description="Glycosyl hydrolase family 30 TIM-barrel" evidence="7">
    <location>
        <begin position="82"/>
        <end position="400"/>
    </location>
</feature>
<dbReference type="GO" id="GO:0016020">
    <property type="term" value="C:membrane"/>
    <property type="evidence" value="ECO:0007669"/>
    <property type="project" value="GOC"/>
</dbReference>
<dbReference type="EMBL" id="BTRK01000005">
    <property type="protein sequence ID" value="GMR55429.1"/>
    <property type="molecule type" value="Genomic_DNA"/>
</dbReference>
<dbReference type="InterPro" id="IPR001139">
    <property type="entry name" value="Glyco_hydro_30"/>
</dbReference>
<keyword evidence="4" id="KW-0732">Signal</keyword>
<comment type="caution">
    <text evidence="8">The sequence shown here is derived from an EMBL/GenBank/DDBJ whole genome shotgun (WGS) entry which is preliminary data.</text>
</comment>
<evidence type="ECO:0000256" key="5">
    <source>
        <dbReference type="ARBA" id="ARBA00022801"/>
    </source>
</evidence>
<dbReference type="PRINTS" id="PR00843">
    <property type="entry name" value="GLHYDRLASE30"/>
</dbReference>
<comment type="catalytic activity">
    <reaction evidence="1">
        <text>a beta-D-glucosyl-(1&lt;-&gt;1')-N-acylsphing-4-enine + H2O = an N-acylsphing-4-enine + D-glucose</text>
        <dbReference type="Rhea" id="RHEA:13269"/>
        <dbReference type="ChEBI" id="CHEBI:4167"/>
        <dbReference type="ChEBI" id="CHEBI:15377"/>
        <dbReference type="ChEBI" id="CHEBI:22801"/>
        <dbReference type="ChEBI" id="CHEBI:52639"/>
        <dbReference type="EC" id="3.2.1.45"/>
    </reaction>
    <physiologicalReaction direction="left-to-right" evidence="1">
        <dbReference type="Rhea" id="RHEA:13270"/>
    </physiologicalReaction>
</comment>
<keyword evidence="9" id="KW-1185">Reference proteome</keyword>